<dbReference type="PANTHER" id="PTHR42944">
    <property type="entry name" value="ADENINE DNA GLYCOSYLASE"/>
    <property type="match status" value="1"/>
</dbReference>
<dbReference type="OrthoDB" id="9802365at2"/>
<dbReference type="Pfam" id="PF00730">
    <property type="entry name" value="HhH-GPD"/>
    <property type="match status" value="1"/>
</dbReference>
<dbReference type="PANTHER" id="PTHR42944:SF1">
    <property type="entry name" value="ADENINE DNA GLYCOSYLASE"/>
    <property type="match status" value="1"/>
</dbReference>
<keyword evidence="9" id="KW-0378">Hydrolase</keyword>
<dbReference type="NCBIfam" id="TIGR01084">
    <property type="entry name" value="mutY"/>
    <property type="match status" value="1"/>
</dbReference>
<dbReference type="CDD" id="cd00056">
    <property type="entry name" value="ENDO3c"/>
    <property type="match status" value="1"/>
</dbReference>
<proteinExistence type="inferred from homology"/>
<dbReference type="GO" id="GO:0006298">
    <property type="term" value="P:mismatch repair"/>
    <property type="evidence" value="ECO:0007669"/>
    <property type="project" value="TreeGrafter"/>
</dbReference>
<feature type="domain" description="HhH-GPD" evidence="15">
    <location>
        <begin position="52"/>
        <end position="204"/>
    </location>
</feature>
<dbReference type="GO" id="GO:0051539">
    <property type="term" value="F:4 iron, 4 sulfur cluster binding"/>
    <property type="evidence" value="ECO:0007669"/>
    <property type="project" value="UniProtKB-UniRule"/>
</dbReference>
<evidence type="ECO:0000256" key="11">
    <source>
        <dbReference type="ARBA" id="ARBA00023014"/>
    </source>
</evidence>
<organism evidence="16 17">
    <name type="scientific">Zemynaea arenosa</name>
    <dbReference type="NCBI Taxonomy" id="2561931"/>
    <lineage>
        <taxon>Bacteria</taxon>
        <taxon>Pseudomonadati</taxon>
        <taxon>Pseudomonadota</taxon>
        <taxon>Betaproteobacteria</taxon>
        <taxon>Burkholderiales</taxon>
        <taxon>Oxalobacteraceae</taxon>
        <taxon>Telluria group</taxon>
        <taxon>Zemynaea</taxon>
    </lineage>
</organism>
<dbReference type="GO" id="GO:0035485">
    <property type="term" value="F:adenine/guanine mispair binding"/>
    <property type="evidence" value="ECO:0007669"/>
    <property type="project" value="TreeGrafter"/>
</dbReference>
<comment type="similarity">
    <text evidence="3 14">Belongs to the Nth/MutY family.</text>
</comment>
<dbReference type="InterPro" id="IPR004035">
    <property type="entry name" value="Endouclease-III_FeS-bd_BS"/>
</dbReference>
<keyword evidence="12" id="KW-0234">DNA repair</keyword>
<keyword evidence="17" id="KW-1185">Reference proteome</keyword>
<comment type="caution">
    <text evidence="16">The sequence shown here is derived from an EMBL/GenBank/DDBJ whole genome shotgun (WGS) entry which is preliminary data.</text>
</comment>
<evidence type="ECO:0000313" key="17">
    <source>
        <dbReference type="Proteomes" id="UP000298438"/>
    </source>
</evidence>
<evidence type="ECO:0000256" key="5">
    <source>
        <dbReference type="ARBA" id="ARBA00022023"/>
    </source>
</evidence>
<dbReference type="PROSITE" id="PS00764">
    <property type="entry name" value="ENDONUCLEASE_III_1"/>
    <property type="match status" value="1"/>
</dbReference>
<evidence type="ECO:0000256" key="6">
    <source>
        <dbReference type="ARBA" id="ARBA00022485"/>
    </source>
</evidence>
<dbReference type="GO" id="GO:0046872">
    <property type="term" value="F:metal ion binding"/>
    <property type="evidence" value="ECO:0007669"/>
    <property type="project" value="UniProtKB-UniRule"/>
</dbReference>
<dbReference type="GO" id="GO:0034039">
    <property type="term" value="F:8-oxo-7,8-dihydroguanine DNA N-glycosylase activity"/>
    <property type="evidence" value="ECO:0007669"/>
    <property type="project" value="TreeGrafter"/>
</dbReference>
<name>A0A4Y9SUJ5_9BURK</name>
<dbReference type="FunFam" id="1.10.340.30:FF:000002">
    <property type="entry name" value="Adenine DNA glycosylase"/>
    <property type="match status" value="1"/>
</dbReference>
<dbReference type="Gene3D" id="1.10.1670.10">
    <property type="entry name" value="Helix-hairpin-Helix base-excision DNA repair enzymes (C-terminal)"/>
    <property type="match status" value="1"/>
</dbReference>
<dbReference type="EC" id="3.2.2.31" evidence="4 14"/>
<dbReference type="CDD" id="cd03431">
    <property type="entry name" value="NUDIX_DNA_Glycosylase_C-MutY"/>
    <property type="match status" value="1"/>
</dbReference>
<reference evidence="16 17" key="1">
    <citation type="submission" date="2019-03" db="EMBL/GenBank/DDBJ databases">
        <title>Draft Genome Sequence of Massilia arenosa sp. nov., a Novel Massilia Species Isolated from a Sandy-loam Maize Soil.</title>
        <authorList>
            <person name="Raths R."/>
            <person name="Peta V."/>
            <person name="Bucking H."/>
        </authorList>
    </citation>
    <scope>NUCLEOTIDE SEQUENCE [LARGE SCALE GENOMIC DNA]</scope>
    <source>
        <strain evidence="16 17">MC02</strain>
    </source>
</reference>
<dbReference type="Pfam" id="PF10576">
    <property type="entry name" value="EndIII_4Fe-2S"/>
    <property type="match status" value="1"/>
</dbReference>
<gene>
    <name evidence="16" type="primary">mutY</name>
    <name evidence="16" type="ORF">E4L96_02400</name>
</gene>
<dbReference type="InterPro" id="IPR044298">
    <property type="entry name" value="MIG/MutY"/>
</dbReference>
<keyword evidence="7" id="KW-0479">Metal-binding</keyword>
<dbReference type="InterPro" id="IPR003651">
    <property type="entry name" value="Endonuclease3_FeS-loop_motif"/>
</dbReference>
<evidence type="ECO:0000256" key="14">
    <source>
        <dbReference type="RuleBase" id="RU365096"/>
    </source>
</evidence>
<dbReference type="GO" id="GO:0006284">
    <property type="term" value="P:base-excision repair"/>
    <property type="evidence" value="ECO:0007669"/>
    <property type="project" value="UniProtKB-UniRule"/>
</dbReference>
<dbReference type="InterPro" id="IPR005760">
    <property type="entry name" value="A/G_AdeGlyc_MutY"/>
</dbReference>
<dbReference type="InterPro" id="IPR015797">
    <property type="entry name" value="NUDIX_hydrolase-like_dom_sf"/>
</dbReference>
<evidence type="ECO:0000313" key="16">
    <source>
        <dbReference type="EMBL" id="TFW28426.1"/>
    </source>
</evidence>
<dbReference type="SUPFAM" id="SSF55811">
    <property type="entry name" value="Nudix"/>
    <property type="match status" value="1"/>
</dbReference>
<evidence type="ECO:0000259" key="15">
    <source>
        <dbReference type="SMART" id="SM00478"/>
    </source>
</evidence>
<evidence type="ECO:0000256" key="9">
    <source>
        <dbReference type="ARBA" id="ARBA00022801"/>
    </source>
</evidence>
<keyword evidence="6" id="KW-0004">4Fe-4S</keyword>
<dbReference type="GO" id="GO:0000701">
    <property type="term" value="F:purine-specific mismatch base pair DNA N-glycosylase activity"/>
    <property type="evidence" value="ECO:0007669"/>
    <property type="project" value="UniProtKB-EC"/>
</dbReference>
<evidence type="ECO:0000256" key="8">
    <source>
        <dbReference type="ARBA" id="ARBA00022763"/>
    </source>
</evidence>
<dbReference type="GO" id="GO:0032357">
    <property type="term" value="F:oxidized purine DNA binding"/>
    <property type="evidence" value="ECO:0007669"/>
    <property type="project" value="TreeGrafter"/>
</dbReference>
<dbReference type="InterPro" id="IPR004036">
    <property type="entry name" value="Endonuclease-III-like_CS2"/>
</dbReference>
<dbReference type="AlphaFoldDB" id="A0A4Y9SUJ5"/>
<keyword evidence="11" id="KW-0411">Iron-sulfur</keyword>
<evidence type="ECO:0000256" key="13">
    <source>
        <dbReference type="ARBA" id="ARBA00023295"/>
    </source>
</evidence>
<dbReference type="Pfam" id="PF14815">
    <property type="entry name" value="NUDIX_4"/>
    <property type="match status" value="1"/>
</dbReference>
<accession>A0A4Y9SUJ5</accession>
<evidence type="ECO:0000256" key="3">
    <source>
        <dbReference type="ARBA" id="ARBA00008343"/>
    </source>
</evidence>
<evidence type="ECO:0000256" key="12">
    <source>
        <dbReference type="ARBA" id="ARBA00023204"/>
    </source>
</evidence>
<dbReference type="InterPro" id="IPR003265">
    <property type="entry name" value="HhH-GPD_domain"/>
</dbReference>
<comment type="catalytic activity">
    <reaction evidence="1 14">
        <text>Hydrolyzes free adenine bases from 7,8-dihydro-8-oxoguanine:adenine mismatched double-stranded DNA, leaving an apurinic site.</text>
        <dbReference type="EC" id="3.2.2.31"/>
    </reaction>
</comment>
<comment type="function">
    <text evidence="2">Adenine glycosylase active on G-A mispairs. MutY also corrects error-prone DNA synthesis past GO lesions which are due to the oxidatively damaged form of guanine: 7,8-dihydro-8-oxoguanine (8-oxo-dGTP).</text>
</comment>
<dbReference type="PROSITE" id="PS01155">
    <property type="entry name" value="ENDONUCLEASE_III_2"/>
    <property type="match status" value="1"/>
</dbReference>
<evidence type="ECO:0000256" key="2">
    <source>
        <dbReference type="ARBA" id="ARBA00002933"/>
    </source>
</evidence>
<evidence type="ECO:0000256" key="4">
    <source>
        <dbReference type="ARBA" id="ARBA00012045"/>
    </source>
</evidence>
<dbReference type="InterPro" id="IPR023170">
    <property type="entry name" value="HhH_base_excis_C"/>
</dbReference>
<evidence type="ECO:0000256" key="1">
    <source>
        <dbReference type="ARBA" id="ARBA00000843"/>
    </source>
</evidence>
<keyword evidence="13 14" id="KW-0326">Glycosidase</keyword>
<dbReference type="SUPFAM" id="SSF48150">
    <property type="entry name" value="DNA-glycosylase"/>
    <property type="match status" value="1"/>
</dbReference>
<evidence type="ECO:0000256" key="10">
    <source>
        <dbReference type="ARBA" id="ARBA00023004"/>
    </source>
</evidence>
<dbReference type="Proteomes" id="UP000298438">
    <property type="component" value="Unassembled WGS sequence"/>
</dbReference>
<dbReference type="SMART" id="SM00478">
    <property type="entry name" value="ENDO3c"/>
    <property type="match status" value="1"/>
</dbReference>
<evidence type="ECO:0000256" key="7">
    <source>
        <dbReference type="ARBA" id="ARBA00022723"/>
    </source>
</evidence>
<sequence>MKRLTEFVAGSRELADPAFSQAVVTWQKQHGRHTLPWQNTRDAYRVWLSEIMLQQTTVAAVLSYYERFLARFPTVRDLAAAPSEDVMALWAGLGYYTRARNLHACAKRVVAEYGGEFPSDPVLLAGLPGIGRSTAAAIAAFSYGTRAAILDGNVKRVFARVFGVEGYPGEKKVEDALWLRAEALLPGDDGIEAYTQGLMDLGATLCTRSSPACERCPLAERCIARATGRTDELPVRKPKKAQPEKSAVLFVVLDGGDVLLEQRPESGIWGGLQSLPEMDGHVALDHDSITRSDGDIAVAAGARFGAVEEVSALLPLVHVFTHYKLHILPYVVRLAQRGEAPAGHQWWPLARIDEAGLPSPVRKLLASLAKPSLF</sequence>
<protein>
    <recommendedName>
        <fullName evidence="5 14">Adenine DNA glycosylase</fullName>
        <ecNumber evidence="4 14">3.2.2.31</ecNumber>
    </recommendedName>
</protein>
<dbReference type="RefSeq" id="WP_135205639.1">
    <property type="nucleotide sequence ID" value="NZ_SPVF01000037.1"/>
</dbReference>
<dbReference type="Gene3D" id="3.90.79.10">
    <property type="entry name" value="Nucleoside Triphosphate Pyrophosphohydrolase"/>
    <property type="match status" value="1"/>
</dbReference>
<comment type="cofactor">
    <cofactor evidence="14">
        <name>[4Fe-4S] cluster</name>
        <dbReference type="ChEBI" id="CHEBI:49883"/>
    </cofactor>
    <text evidence="14">Binds 1 [4Fe-4S] cluster.</text>
</comment>
<keyword evidence="10 14" id="KW-0408">Iron</keyword>
<dbReference type="EMBL" id="SPVF01000037">
    <property type="protein sequence ID" value="TFW28426.1"/>
    <property type="molecule type" value="Genomic_DNA"/>
</dbReference>
<dbReference type="InterPro" id="IPR011257">
    <property type="entry name" value="DNA_glycosylase"/>
</dbReference>
<keyword evidence="8 14" id="KW-0227">DNA damage</keyword>
<dbReference type="Gene3D" id="1.10.340.30">
    <property type="entry name" value="Hypothetical protein, domain 2"/>
    <property type="match status" value="1"/>
</dbReference>
<dbReference type="InterPro" id="IPR029119">
    <property type="entry name" value="MutY_C"/>
</dbReference>